<accession>A0A0A9F1B7</accession>
<feature type="compositionally biased region" description="Basic residues" evidence="1">
    <location>
        <begin position="25"/>
        <end position="50"/>
    </location>
</feature>
<evidence type="ECO:0000256" key="1">
    <source>
        <dbReference type="SAM" id="MobiDB-lite"/>
    </source>
</evidence>
<sequence length="61" mass="7197">MPTPAPKPENRSPRQSLSLPQLTPRRWRPRGLSQWRRRKRKHTSHHRRASQRSSSAKSSGF</sequence>
<organism evidence="2">
    <name type="scientific">Arundo donax</name>
    <name type="common">Giant reed</name>
    <name type="synonym">Donax arundinaceus</name>
    <dbReference type="NCBI Taxonomy" id="35708"/>
    <lineage>
        <taxon>Eukaryota</taxon>
        <taxon>Viridiplantae</taxon>
        <taxon>Streptophyta</taxon>
        <taxon>Embryophyta</taxon>
        <taxon>Tracheophyta</taxon>
        <taxon>Spermatophyta</taxon>
        <taxon>Magnoliopsida</taxon>
        <taxon>Liliopsida</taxon>
        <taxon>Poales</taxon>
        <taxon>Poaceae</taxon>
        <taxon>PACMAD clade</taxon>
        <taxon>Arundinoideae</taxon>
        <taxon>Arundineae</taxon>
        <taxon>Arundo</taxon>
    </lineage>
</organism>
<dbReference type="EMBL" id="GBRH01192887">
    <property type="protein sequence ID" value="JAE05009.1"/>
    <property type="molecule type" value="Transcribed_RNA"/>
</dbReference>
<protein>
    <submittedName>
        <fullName evidence="2">Rpl19</fullName>
    </submittedName>
</protein>
<evidence type="ECO:0000313" key="2">
    <source>
        <dbReference type="EMBL" id="JAE05009.1"/>
    </source>
</evidence>
<dbReference type="AlphaFoldDB" id="A0A0A9F1B7"/>
<reference evidence="2" key="2">
    <citation type="journal article" date="2015" name="Data Brief">
        <title>Shoot transcriptome of the giant reed, Arundo donax.</title>
        <authorList>
            <person name="Barrero R.A."/>
            <person name="Guerrero F.D."/>
            <person name="Moolhuijzen P."/>
            <person name="Goolsby J.A."/>
            <person name="Tidwell J."/>
            <person name="Bellgard S.E."/>
            <person name="Bellgard M.I."/>
        </authorList>
    </citation>
    <scope>NUCLEOTIDE SEQUENCE</scope>
    <source>
        <tissue evidence="2">Shoot tissue taken approximately 20 cm above the soil surface</tissue>
    </source>
</reference>
<feature type="region of interest" description="Disordered" evidence="1">
    <location>
        <begin position="1"/>
        <end position="61"/>
    </location>
</feature>
<feature type="compositionally biased region" description="Low complexity" evidence="1">
    <location>
        <begin position="51"/>
        <end position="61"/>
    </location>
</feature>
<reference evidence="2" key="1">
    <citation type="submission" date="2014-09" db="EMBL/GenBank/DDBJ databases">
        <authorList>
            <person name="Magalhaes I.L.F."/>
            <person name="Oliveira U."/>
            <person name="Santos F.R."/>
            <person name="Vidigal T.H.D.A."/>
            <person name="Brescovit A.D."/>
            <person name="Santos A.J."/>
        </authorList>
    </citation>
    <scope>NUCLEOTIDE SEQUENCE</scope>
    <source>
        <tissue evidence="2">Shoot tissue taken approximately 20 cm above the soil surface</tissue>
    </source>
</reference>
<name>A0A0A9F1B7_ARUDO</name>
<proteinExistence type="predicted"/>